<dbReference type="OrthoDB" id="9810636at2"/>
<dbReference type="InterPro" id="IPR006311">
    <property type="entry name" value="TAT_signal"/>
</dbReference>
<keyword evidence="3" id="KW-1185">Reference proteome</keyword>
<dbReference type="GO" id="GO:0007155">
    <property type="term" value="P:cell adhesion"/>
    <property type="evidence" value="ECO:0007669"/>
    <property type="project" value="InterPro"/>
</dbReference>
<dbReference type="PATRIC" id="fig|106634.4.peg.156"/>
<dbReference type="STRING" id="106634.TVD_00765"/>
<dbReference type="SUPFAM" id="SSF53807">
    <property type="entry name" value="Helical backbone' metal receptor"/>
    <property type="match status" value="1"/>
</dbReference>
<dbReference type="RefSeq" id="WP_047250548.1">
    <property type="nucleotide sequence ID" value="NZ_CP011367.1"/>
</dbReference>
<sequence>MSYRKTRVRMSRALAALASAAILALLLLPSQAAAGLNIVATTSTLGALAREIGGDEAEVRVLAPPDRDAHDLDARPSFMAALRRADMLLEIGAGLEEGWLPAAQRGARNPAINSGQPGHFRAADMIELRRSITMDGPNMGHVHEEGNPHFNGDPRRLADIAQALAERMGNLRPDHAATFMERGERTAERLRDHAEALAAQVEPGQRIVVYHEDLDYLEEWLPVEIVGYLEPAPGIPPTARHLRSLVSDLEGTEGTVLYAAFQPARGAEFLERHLGWPSHAVALEPPADTALDGYLKLMTTWAKTLPQR</sequence>
<dbReference type="InterPro" id="IPR006129">
    <property type="entry name" value="AdhesinB"/>
</dbReference>
<dbReference type="Gene3D" id="3.40.50.1980">
    <property type="entry name" value="Nitrogenase molybdenum iron protein domain"/>
    <property type="match status" value="2"/>
</dbReference>
<dbReference type="AlphaFoldDB" id="A0A0G3FYA6"/>
<name>A0A0G3FYA6_9GAMM</name>
<dbReference type="Proteomes" id="UP000064201">
    <property type="component" value="Chromosome"/>
</dbReference>
<dbReference type="Pfam" id="PF01297">
    <property type="entry name" value="ZnuA"/>
    <property type="match status" value="1"/>
</dbReference>
<proteinExistence type="predicted"/>
<dbReference type="PANTHER" id="PTHR42953">
    <property type="entry name" value="HIGH-AFFINITY ZINC UPTAKE SYSTEM PROTEIN ZNUA-RELATED"/>
    <property type="match status" value="1"/>
</dbReference>
<dbReference type="PROSITE" id="PS51318">
    <property type="entry name" value="TAT"/>
    <property type="match status" value="1"/>
</dbReference>
<protein>
    <submittedName>
        <fullName evidence="2">ABC transporter substrate-binding protein</fullName>
    </submittedName>
</protein>
<organism evidence="2 3">
    <name type="scientific">Thioalkalivibrio versutus</name>
    <dbReference type="NCBI Taxonomy" id="106634"/>
    <lineage>
        <taxon>Bacteria</taxon>
        <taxon>Pseudomonadati</taxon>
        <taxon>Pseudomonadota</taxon>
        <taxon>Gammaproteobacteria</taxon>
        <taxon>Chromatiales</taxon>
        <taxon>Ectothiorhodospiraceae</taxon>
        <taxon>Thioalkalivibrio</taxon>
    </lineage>
</organism>
<dbReference type="KEGG" id="tvr:TVD_00765"/>
<evidence type="ECO:0000313" key="2">
    <source>
        <dbReference type="EMBL" id="AKJ93985.1"/>
    </source>
</evidence>
<evidence type="ECO:0000256" key="1">
    <source>
        <dbReference type="SAM" id="SignalP"/>
    </source>
</evidence>
<feature type="signal peptide" evidence="1">
    <location>
        <begin position="1"/>
        <end position="34"/>
    </location>
</feature>
<dbReference type="GO" id="GO:0046872">
    <property type="term" value="F:metal ion binding"/>
    <property type="evidence" value="ECO:0007669"/>
    <property type="project" value="InterPro"/>
</dbReference>
<evidence type="ECO:0000313" key="3">
    <source>
        <dbReference type="Proteomes" id="UP000064201"/>
    </source>
</evidence>
<dbReference type="PANTHER" id="PTHR42953:SF2">
    <property type="entry name" value="ADHESION PROTEIN"/>
    <property type="match status" value="1"/>
</dbReference>
<accession>A0A0G3FYA6</accession>
<dbReference type="InterPro" id="IPR050492">
    <property type="entry name" value="Bact_metal-bind_prot9"/>
</dbReference>
<feature type="chain" id="PRO_5002553821" evidence="1">
    <location>
        <begin position="35"/>
        <end position="308"/>
    </location>
</feature>
<dbReference type="EMBL" id="CP011367">
    <property type="protein sequence ID" value="AKJ93985.1"/>
    <property type="molecule type" value="Genomic_DNA"/>
</dbReference>
<reference evidence="2 3" key="1">
    <citation type="submission" date="2015-04" db="EMBL/GenBank/DDBJ databases">
        <title>Complete Sequence for the Genome of the Thioalkalivibrio versutus D301.</title>
        <authorList>
            <person name="Mu T."/>
            <person name="Zhou J."/>
            <person name="Xu X."/>
        </authorList>
    </citation>
    <scope>NUCLEOTIDE SEQUENCE [LARGE SCALE GENOMIC DNA]</scope>
    <source>
        <strain evidence="2 3">D301</strain>
    </source>
</reference>
<dbReference type="InterPro" id="IPR006127">
    <property type="entry name" value="ZnuA-like"/>
</dbReference>
<gene>
    <name evidence="2" type="ORF">TVD_00765</name>
</gene>
<keyword evidence="1" id="KW-0732">Signal</keyword>
<dbReference type="PRINTS" id="PR00691">
    <property type="entry name" value="ADHESINB"/>
</dbReference>
<dbReference type="GO" id="GO:0030001">
    <property type="term" value="P:metal ion transport"/>
    <property type="evidence" value="ECO:0007669"/>
    <property type="project" value="InterPro"/>
</dbReference>